<evidence type="ECO:0000256" key="2">
    <source>
        <dbReference type="ARBA" id="ARBA00022857"/>
    </source>
</evidence>
<keyword evidence="9" id="KW-1185">Reference proteome</keyword>
<dbReference type="EC" id="1.5.1.2" evidence="5"/>
<feature type="domain" description="Pyrroline-5-carboxylate reductase dimerisation" evidence="7">
    <location>
        <begin position="194"/>
        <end position="296"/>
    </location>
</feature>
<dbReference type="OrthoDB" id="10263291at2759"/>
<dbReference type="PIRSF" id="PIRSF000193">
    <property type="entry name" value="Pyrrol-5-carb_rd"/>
    <property type="match status" value="1"/>
</dbReference>
<reference evidence="8 9" key="1">
    <citation type="submission" date="2018-11" db="EMBL/GenBank/DDBJ databases">
        <title>Genome sequence of Apiotrichum porosum DSM 27194.</title>
        <authorList>
            <person name="Aliyu H."/>
            <person name="Gorte O."/>
            <person name="Ochsenreither K."/>
        </authorList>
    </citation>
    <scope>NUCLEOTIDE SEQUENCE [LARGE SCALE GENOMIC DNA]</scope>
    <source>
        <strain evidence="8 9">DSM 27194</strain>
    </source>
</reference>
<dbReference type="PANTHER" id="PTHR11645">
    <property type="entry name" value="PYRROLINE-5-CARBOXYLATE REDUCTASE"/>
    <property type="match status" value="1"/>
</dbReference>
<keyword evidence="3 5" id="KW-0560">Oxidoreductase</keyword>
<dbReference type="SUPFAM" id="SSF48179">
    <property type="entry name" value="6-phosphogluconate dehydrogenase C-terminal domain-like"/>
    <property type="match status" value="1"/>
</dbReference>
<keyword evidence="5" id="KW-0028">Amino-acid biosynthesis</keyword>
<dbReference type="InterPro" id="IPR053790">
    <property type="entry name" value="P5CR-like_CS"/>
</dbReference>
<dbReference type="Proteomes" id="UP000279236">
    <property type="component" value="Unassembled WGS sequence"/>
</dbReference>
<feature type="domain" description="Pyrroline-5-carboxylate reductase catalytic N-terminal" evidence="6">
    <location>
        <begin position="52"/>
        <end position="133"/>
    </location>
</feature>
<evidence type="ECO:0000256" key="3">
    <source>
        <dbReference type="ARBA" id="ARBA00023002"/>
    </source>
</evidence>
<dbReference type="AlphaFoldDB" id="A0A427XWY1"/>
<evidence type="ECO:0000259" key="6">
    <source>
        <dbReference type="Pfam" id="PF03807"/>
    </source>
</evidence>
<keyword evidence="5" id="KW-0641">Proline biosynthesis</keyword>
<sequence>MGIAILSGVLSSLEDRLATYPDGRNTPREPSSGISTPTASLFLDAPEETLPAKFIATVSREETARKLRKTFASVGQLGSSVDVRCGDGANVAAAKAADVIIICSKPNIAKIILHEEGMKEAIEGKIVVSICAGVTMSQLQSWVAPSTTVVRAMPNTPCKIREGMTIVTPLTDARSRALILAIFTSCGRCRFLDEKHFDACTALAGSGPAFVALVLEAMADGAVMMGMPRAEAQEIAAQTIQGTGRMALYAGLHPAQLKDSVTTPGGCTIAGLLTMEDGRVRSTMARAIQVATNHAAGLGQDKK</sequence>
<dbReference type="RefSeq" id="XP_028477302.1">
    <property type="nucleotide sequence ID" value="XM_028622410.1"/>
</dbReference>
<dbReference type="Gene3D" id="3.40.50.720">
    <property type="entry name" value="NAD(P)-binding Rossmann-like Domain"/>
    <property type="match status" value="1"/>
</dbReference>
<dbReference type="PANTHER" id="PTHR11645:SF0">
    <property type="entry name" value="PYRROLINE-5-CARBOXYLATE REDUCTASE 3"/>
    <property type="match status" value="1"/>
</dbReference>
<dbReference type="InterPro" id="IPR000304">
    <property type="entry name" value="Pyrroline-COOH_reductase"/>
</dbReference>
<evidence type="ECO:0000259" key="7">
    <source>
        <dbReference type="Pfam" id="PF14748"/>
    </source>
</evidence>
<evidence type="ECO:0000256" key="5">
    <source>
        <dbReference type="RuleBase" id="RU003903"/>
    </source>
</evidence>
<dbReference type="PROSITE" id="PS00521">
    <property type="entry name" value="P5CR"/>
    <property type="match status" value="1"/>
</dbReference>
<dbReference type="GeneID" id="39591571"/>
<dbReference type="STRING" id="105984.A0A427XWY1"/>
<feature type="binding site" evidence="4">
    <location>
        <position position="90"/>
    </location>
    <ligand>
        <name>NADPH</name>
        <dbReference type="ChEBI" id="CHEBI:57783"/>
    </ligand>
</feature>
<comment type="pathway">
    <text evidence="5">Amino-acid biosynthesis; L-proline biosynthesis; L-proline from L-glutamate 5-semialdehyde: step 1/1.</text>
</comment>
<evidence type="ECO:0000256" key="1">
    <source>
        <dbReference type="ARBA" id="ARBA00005525"/>
    </source>
</evidence>
<dbReference type="InterPro" id="IPR036291">
    <property type="entry name" value="NAD(P)-bd_dom_sf"/>
</dbReference>
<dbReference type="UniPathway" id="UPA00098">
    <property type="reaction ID" value="UER00361"/>
</dbReference>
<comment type="catalytic activity">
    <reaction evidence="5">
        <text>L-proline + NADP(+) = (S)-1-pyrroline-5-carboxylate + NADPH + 2 H(+)</text>
        <dbReference type="Rhea" id="RHEA:14109"/>
        <dbReference type="ChEBI" id="CHEBI:15378"/>
        <dbReference type="ChEBI" id="CHEBI:17388"/>
        <dbReference type="ChEBI" id="CHEBI:57783"/>
        <dbReference type="ChEBI" id="CHEBI:58349"/>
        <dbReference type="ChEBI" id="CHEBI:60039"/>
        <dbReference type="EC" id="1.5.1.2"/>
    </reaction>
</comment>
<proteinExistence type="inferred from homology"/>
<dbReference type="Gene3D" id="1.10.3730.10">
    <property type="entry name" value="ProC C-terminal domain-like"/>
    <property type="match status" value="1"/>
</dbReference>
<organism evidence="8 9">
    <name type="scientific">Apiotrichum porosum</name>
    <dbReference type="NCBI Taxonomy" id="105984"/>
    <lineage>
        <taxon>Eukaryota</taxon>
        <taxon>Fungi</taxon>
        <taxon>Dikarya</taxon>
        <taxon>Basidiomycota</taxon>
        <taxon>Agaricomycotina</taxon>
        <taxon>Tremellomycetes</taxon>
        <taxon>Trichosporonales</taxon>
        <taxon>Trichosporonaceae</taxon>
        <taxon>Apiotrichum</taxon>
    </lineage>
</organism>
<dbReference type="GO" id="GO:0004735">
    <property type="term" value="F:pyrroline-5-carboxylate reductase activity"/>
    <property type="evidence" value="ECO:0007669"/>
    <property type="project" value="UniProtKB-EC"/>
</dbReference>
<evidence type="ECO:0000313" key="8">
    <source>
        <dbReference type="EMBL" id="RSH83350.1"/>
    </source>
</evidence>
<dbReference type="InterPro" id="IPR029036">
    <property type="entry name" value="P5CR_dimer"/>
</dbReference>
<evidence type="ECO:0000313" key="9">
    <source>
        <dbReference type="Proteomes" id="UP000279236"/>
    </source>
</evidence>
<dbReference type="InterPro" id="IPR028939">
    <property type="entry name" value="P5C_Rdtase_cat_N"/>
</dbReference>
<comment type="similarity">
    <text evidence="1 5">Belongs to the pyrroline-5-carboxylate reductase family.</text>
</comment>
<dbReference type="Pfam" id="PF14748">
    <property type="entry name" value="P5CR_dimer"/>
    <property type="match status" value="1"/>
</dbReference>
<keyword evidence="2 4" id="KW-0521">NADP</keyword>
<dbReference type="HAMAP" id="MF_01925">
    <property type="entry name" value="P5C_reductase"/>
    <property type="match status" value="1"/>
</dbReference>
<dbReference type="SUPFAM" id="SSF51735">
    <property type="entry name" value="NAD(P)-binding Rossmann-fold domains"/>
    <property type="match status" value="1"/>
</dbReference>
<dbReference type="EMBL" id="RSCE01000004">
    <property type="protein sequence ID" value="RSH83350.1"/>
    <property type="molecule type" value="Genomic_DNA"/>
</dbReference>
<dbReference type="NCBIfam" id="TIGR00112">
    <property type="entry name" value="proC"/>
    <property type="match status" value="1"/>
</dbReference>
<accession>A0A427XWY1</accession>
<comment type="caution">
    <text evidence="8">The sequence shown here is derived from an EMBL/GenBank/DDBJ whole genome shotgun (WGS) entry which is preliminary data.</text>
</comment>
<gene>
    <name evidence="8" type="primary">PRO3</name>
    <name evidence="8" type="ORF">EHS24_007028</name>
</gene>
<evidence type="ECO:0000256" key="4">
    <source>
        <dbReference type="PIRSR" id="PIRSR000193-1"/>
    </source>
</evidence>
<protein>
    <recommendedName>
        <fullName evidence="5">Pyrroline-5-carboxylate reductase</fullName>
        <ecNumber evidence="5">1.5.1.2</ecNumber>
    </recommendedName>
</protein>
<dbReference type="Pfam" id="PF03807">
    <property type="entry name" value="F420_oxidored"/>
    <property type="match status" value="1"/>
</dbReference>
<dbReference type="InterPro" id="IPR008927">
    <property type="entry name" value="6-PGluconate_DH-like_C_sf"/>
</dbReference>
<dbReference type="GO" id="GO:0055129">
    <property type="term" value="P:L-proline biosynthetic process"/>
    <property type="evidence" value="ECO:0007669"/>
    <property type="project" value="UniProtKB-UniPathway"/>
</dbReference>
<name>A0A427XWY1_9TREE</name>
<dbReference type="FunFam" id="1.10.3730.10:FF:000001">
    <property type="entry name" value="Pyrroline-5-carboxylate reductase"/>
    <property type="match status" value="1"/>
</dbReference>